<keyword evidence="3" id="KW-0540">Nuclease</keyword>
<dbReference type="Gene3D" id="1.10.30.50">
    <property type="match status" value="1"/>
</dbReference>
<dbReference type="InterPro" id="IPR002711">
    <property type="entry name" value="HNH"/>
</dbReference>
<protein>
    <submittedName>
        <fullName evidence="3">HNH endonuclease</fullName>
    </submittedName>
</protein>
<evidence type="ECO:0000256" key="1">
    <source>
        <dbReference type="SAM" id="MobiDB-lite"/>
    </source>
</evidence>
<keyword evidence="3" id="KW-0378">Hydrolase</keyword>
<feature type="domain" description="HNH nuclease" evidence="2">
    <location>
        <begin position="217"/>
        <end position="269"/>
    </location>
</feature>
<dbReference type="GO" id="GO:0008270">
    <property type="term" value="F:zinc ion binding"/>
    <property type="evidence" value="ECO:0007669"/>
    <property type="project" value="InterPro"/>
</dbReference>
<feature type="compositionally biased region" description="Polar residues" evidence="1">
    <location>
        <begin position="89"/>
        <end position="102"/>
    </location>
</feature>
<dbReference type="Proteomes" id="UP000521379">
    <property type="component" value="Unassembled WGS sequence"/>
</dbReference>
<reference evidence="3 4" key="1">
    <citation type="submission" date="2020-02" db="EMBL/GenBank/DDBJ databases">
        <authorList>
            <person name="Sun Q."/>
        </authorList>
    </citation>
    <scope>NUCLEOTIDE SEQUENCE [LARGE SCALE GENOMIC DNA]</scope>
    <source>
        <strain evidence="3 4">YIM 13062</strain>
    </source>
</reference>
<evidence type="ECO:0000313" key="4">
    <source>
        <dbReference type="Proteomes" id="UP000521379"/>
    </source>
</evidence>
<accession>A0A846TNM4</accession>
<comment type="caution">
    <text evidence="3">The sequence shown here is derived from an EMBL/GenBank/DDBJ whole genome shotgun (WGS) entry which is preliminary data.</text>
</comment>
<dbReference type="AlphaFoldDB" id="A0A846TNM4"/>
<dbReference type="SMART" id="SM00507">
    <property type="entry name" value="HNHc"/>
    <property type="match status" value="1"/>
</dbReference>
<dbReference type="RefSeq" id="WP_168023437.1">
    <property type="nucleotide sequence ID" value="NZ_JAAVUN010000001.1"/>
</dbReference>
<evidence type="ECO:0000313" key="3">
    <source>
        <dbReference type="EMBL" id="NKE08399.1"/>
    </source>
</evidence>
<proteinExistence type="predicted"/>
<evidence type="ECO:0000259" key="2">
    <source>
        <dbReference type="SMART" id="SM00507"/>
    </source>
</evidence>
<keyword evidence="4" id="KW-1185">Reference proteome</keyword>
<dbReference type="GO" id="GO:0004519">
    <property type="term" value="F:endonuclease activity"/>
    <property type="evidence" value="ECO:0007669"/>
    <property type="project" value="UniProtKB-KW"/>
</dbReference>
<dbReference type="CDD" id="cd00085">
    <property type="entry name" value="HNHc"/>
    <property type="match status" value="1"/>
</dbReference>
<dbReference type="Pfam" id="PF01844">
    <property type="entry name" value="HNH"/>
    <property type="match status" value="1"/>
</dbReference>
<feature type="region of interest" description="Disordered" evidence="1">
    <location>
        <begin position="73"/>
        <end position="155"/>
    </location>
</feature>
<organism evidence="3 4">
    <name type="scientific">Kocuria subflava</name>
    <dbReference type="NCBI Taxonomy" id="1736139"/>
    <lineage>
        <taxon>Bacteria</taxon>
        <taxon>Bacillati</taxon>
        <taxon>Actinomycetota</taxon>
        <taxon>Actinomycetes</taxon>
        <taxon>Micrococcales</taxon>
        <taxon>Micrococcaceae</taxon>
        <taxon>Kocuria</taxon>
    </lineage>
</organism>
<dbReference type="GO" id="GO:0003676">
    <property type="term" value="F:nucleic acid binding"/>
    <property type="evidence" value="ECO:0007669"/>
    <property type="project" value="InterPro"/>
</dbReference>
<feature type="region of interest" description="Disordered" evidence="1">
    <location>
        <begin position="284"/>
        <end position="373"/>
    </location>
</feature>
<gene>
    <name evidence="3" type="ORF">GTW58_00220</name>
</gene>
<name>A0A846TNM4_9MICC</name>
<sequence length="373" mass="39946">MACLTAILDAPAATAIQSRINRMTQTLADTTRLTGEKRADVLTDLLLDGELPADRGVPRGIRGQVSVTVPATNLIGQDPDLSPKFEPRSQFQSPSWEQFQARSQPQSPSQPQPQSPSPSQVPAGDRSAAVPRTDLSTPAGQDVEGGRMPFSASDRYTAPGPAPYAESRLHMVGYGPISDAQALEIAAGATSWRRLLTDPHTGVVTDHGRSTYVVPAGLRKVLEIRDQTCRFPGCRRQASSCDIDHTIAWDSGGVTSLDNTAHLCRHHHSIKHQVGALGSWKVRHINPDHDDRTAPPAADPPDGPQVGGQQRPGVLEWTSPTGVVRRTVPGAPTPATTRWLVGSRDVHTPAGDPNVESGNDSAMRAGAPTHRRR</sequence>
<dbReference type="InterPro" id="IPR003615">
    <property type="entry name" value="HNH_nuc"/>
</dbReference>
<dbReference type="EMBL" id="JAAVUN010000001">
    <property type="protein sequence ID" value="NKE08399.1"/>
    <property type="molecule type" value="Genomic_DNA"/>
</dbReference>
<keyword evidence="3" id="KW-0255">Endonuclease</keyword>